<keyword evidence="2" id="KW-1185">Reference proteome</keyword>
<evidence type="ECO:0000313" key="2">
    <source>
        <dbReference type="Proteomes" id="UP000478417"/>
    </source>
</evidence>
<protein>
    <submittedName>
        <fullName evidence="1">Uncharacterized protein</fullName>
    </submittedName>
</protein>
<dbReference type="EMBL" id="JAAGNX010000003">
    <property type="protein sequence ID" value="NDV63373.1"/>
    <property type="molecule type" value="Genomic_DNA"/>
</dbReference>
<accession>A0A6B2M3N9</accession>
<evidence type="ECO:0000313" key="1">
    <source>
        <dbReference type="EMBL" id="NDV63373.1"/>
    </source>
</evidence>
<dbReference type="AlphaFoldDB" id="A0A6B2M3N9"/>
<reference evidence="1 2" key="1">
    <citation type="submission" date="2020-02" db="EMBL/GenBank/DDBJ databases">
        <title>Albibacoteraceae fam. nov., the first described family within the subdivision 4 Verrucomicrobia.</title>
        <authorList>
            <person name="Xi F."/>
        </authorList>
    </citation>
    <scope>NUCLEOTIDE SEQUENCE [LARGE SCALE GENOMIC DNA]</scope>
    <source>
        <strain evidence="1 2">CK1056</strain>
    </source>
</reference>
<comment type="caution">
    <text evidence="1">The sequence shown here is derived from an EMBL/GenBank/DDBJ whole genome shotgun (WGS) entry which is preliminary data.</text>
</comment>
<organism evidence="1 2">
    <name type="scientific">Oceanipulchritudo coccoides</name>
    <dbReference type="NCBI Taxonomy" id="2706888"/>
    <lineage>
        <taxon>Bacteria</taxon>
        <taxon>Pseudomonadati</taxon>
        <taxon>Verrucomicrobiota</taxon>
        <taxon>Opitutia</taxon>
        <taxon>Puniceicoccales</taxon>
        <taxon>Oceanipulchritudinaceae</taxon>
        <taxon>Oceanipulchritudo</taxon>
    </lineage>
</organism>
<name>A0A6B2M3N9_9BACT</name>
<dbReference type="RefSeq" id="WP_163966855.1">
    <property type="nucleotide sequence ID" value="NZ_JAAGNX010000003.1"/>
</dbReference>
<gene>
    <name evidence="1" type="ORF">G0Q06_12985</name>
</gene>
<proteinExistence type="predicted"/>
<dbReference type="Proteomes" id="UP000478417">
    <property type="component" value="Unassembled WGS sequence"/>
</dbReference>
<sequence>MNEKRSVDQFARDVAITKYGLPPSLHVPIAAREVQDIITYIGSARKILSSGPPIRALFIEPYLIPQKDSLPIWELEESAILHHDRQVWVHVDYSGYRRSYLNGLGEKLDKGFVLDHVMNRRVARLKGFSYLRIVPISREANSSSGGLCEKWAVEYHSSSHMRQVNKDSPARIQYADLSDLVKMLNLKTGGSLQDPVNEAQYLVEERPSTSWPKR</sequence>